<feature type="transmembrane region" description="Helical" evidence="1">
    <location>
        <begin position="34"/>
        <end position="58"/>
    </location>
</feature>
<evidence type="ECO:0000313" key="2">
    <source>
        <dbReference type="EMBL" id="GAN14788.1"/>
    </source>
</evidence>
<keyword evidence="1" id="KW-1133">Transmembrane helix</keyword>
<name>A0A0C9NJJ6_SPHPI</name>
<proteinExistence type="predicted"/>
<keyword evidence="3" id="KW-1185">Reference proteome</keyword>
<dbReference type="EMBL" id="BBJS01000044">
    <property type="protein sequence ID" value="GAN14788.1"/>
    <property type="molecule type" value="Genomic_DNA"/>
</dbReference>
<accession>A0A0C9NJJ6</accession>
<evidence type="ECO:0000256" key="1">
    <source>
        <dbReference type="SAM" id="Phobius"/>
    </source>
</evidence>
<protein>
    <submittedName>
        <fullName evidence="2">DNA, contig: SP644</fullName>
    </submittedName>
</protein>
<organism evidence="2 3">
    <name type="scientific">Sphingomonas paucimobilis NBRC 13935</name>
    <dbReference type="NCBI Taxonomy" id="1219050"/>
    <lineage>
        <taxon>Bacteria</taxon>
        <taxon>Pseudomonadati</taxon>
        <taxon>Pseudomonadota</taxon>
        <taxon>Alphaproteobacteria</taxon>
        <taxon>Sphingomonadales</taxon>
        <taxon>Sphingomonadaceae</taxon>
        <taxon>Sphingomonas</taxon>
    </lineage>
</organism>
<keyword evidence="1" id="KW-0472">Membrane</keyword>
<comment type="caution">
    <text evidence="2">The sequence shown here is derived from an EMBL/GenBank/DDBJ whole genome shotgun (WGS) entry which is preliminary data.</text>
</comment>
<dbReference type="GeneID" id="78528186"/>
<keyword evidence="1" id="KW-0812">Transmembrane</keyword>
<dbReference type="Proteomes" id="UP000032025">
    <property type="component" value="Unassembled WGS sequence"/>
</dbReference>
<feature type="transmembrane region" description="Helical" evidence="1">
    <location>
        <begin position="6"/>
        <end position="22"/>
    </location>
</feature>
<dbReference type="AlphaFoldDB" id="A0A0C9NJJ6"/>
<reference evidence="2 3" key="1">
    <citation type="submission" date="2014-08" db="EMBL/GenBank/DDBJ databases">
        <title>Whole genome shotgun sequence of Sphingomonas paucimobilis NBRC 13935.</title>
        <authorList>
            <person name="Hosoyama A."/>
            <person name="Hashimoto M."/>
            <person name="Hosoyama Y."/>
            <person name="Noguchi M."/>
            <person name="Uohara A."/>
            <person name="Ohji S."/>
            <person name="Katano-Makiyama Y."/>
            <person name="Ichikawa N."/>
            <person name="Kimura A."/>
            <person name="Yamazoe A."/>
            <person name="Fujita N."/>
        </authorList>
    </citation>
    <scope>NUCLEOTIDE SEQUENCE [LARGE SCALE GENOMIC DNA]</scope>
    <source>
        <strain evidence="2 3">NBRC 13935</strain>
    </source>
</reference>
<gene>
    <name evidence="2" type="ORF">SP6_44_00050</name>
</gene>
<evidence type="ECO:0000313" key="3">
    <source>
        <dbReference type="Proteomes" id="UP000032025"/>
    </source>
</evidence>
<dbReference type="RefSeq" id="WP_007406969.1">
    <property type="nucleotide sequence ID" value="NZ_BBJS01000044.1"/>
</dbReference>
<sequence>MLEFAVFTFGMLASFVLSGLGRNKKAQRANPPMLHYMGLVLMGFSGALGVMLLGWAAAMMVGVA</sequence>